<evidence type="ECO:0000313" key="2">
    <source>
        <dbReference type="Proteomes" id="UP000199420"/>
    </source>
</evidence>
<dbReference type="Proteomes" id="UP000199420">
    <property type="component" value="Unassembled WGS sequence"/>
</dbReference>
<evidence type="ECO:0000313" key="1">
    <source>
        <dbReference type="EMBL" id="SEJ41436.1"/>
    </source>
</evidence>
<protein>
    <submittedName>
        <fullName evidence="1">Uncharacterized protein</fullName>
    </submittedName>
</protein>
<name>A0A1H6YM22_9GAMM</name>
<keyword evidence="2" id="KW-1185">Reference proteome</keyword>
<sequence length="80" mass="8769">MSCIRLAPERAPQPDRRRAGIDVSEQALELDSAVYSALLEPGRAIPWKIDWASARFACVGLQVEDLYGVSQDSRATAHDA</sequence>
<proteinExistence type="predicted"/>
<dbReference type="AlphaFoldDB" id="A0A1H6YM22"/>
<dbReference type="STRING" id="529704.SAMN02927913_3419"/>
<reference evidence="1 2" key="1">
    <citation type="submission" date="2016-10" db="EMBL/GenBank/DDBJ databases">
        <authorList>
            <person name="de Groot N.N."/>
        </authorList>
    </citation>
    <scope>NUCLEOTIDE SEQUENCE [LARGE SCALE GENOMIC DNA]</scope>
    <source>
        <strain evidence="1 2">DSM 26515</strain>
    </source>
</reference>
<dbReference type="EMBL" id="FNYC01000007">
    <property type="protein sequence ID" value="SEJ41436.1"/>
    <property type="molecule type" value="Genomic_DNA"/>
</dbReference>
<dbReference type="RefSeq" id="WP_139202456.1">
    <property type="nucleotide sequence ID" value="NZ_FNYC01000007.1"/>
</dbReference>
<organism evidence="1 2">
    <name type="scientific">Frateuria terrea</name>
    <dbReference type="NCBI Taxonomy" id="529704"/>
    <lineage>
        <taxon>Bacteria</taxon>
        <taxon>Pseudomonadati</taxon>
        <taxon>Pseudomonadota</taxon>
        <taxon>Gammaproteobacteria</taxon>
        <taxon>Lysobacterales</taxon>
        <taxon>Rhodanobacteraceae</taxon>
        <taxon>Frateuria</taxon>
    </lineage>
</organism>
<accession>A0A1H6YM22</accession>
<gene>
    <name evidence="1" type="ORF">SAMN04487997_3264</name>
</gene>
<dbReference type="OrthoDB" id="9803824at2"/>